<evidence type="ECO:0000256" key="2">
    <source>
        <dbReference type="SAM" id="MobiDB-lite"/>
    </source>
</evidence>
<evidence type="ECO:0000256" key="1">
    <source>
        <dbReference type="PROSITE-ProRule" id="PRU00176"/>
    </source>
</evidence>
<sequence>MTQNDILDMSLDDIVAQNQREKRRPRRSGGRSHRSDKPYNRQTRTMDVDDQETSRTDERRSRTSRRRREPRDKKSTPSTSLARVLVQPLALGIDEDSIESEFRQVGPVRAVHLMGPYQAVVEYIHEDDAHQAVTTLDGERLSTISDKSIRVQPFHGHIPQEDATPSKPSGVRIVGASSVFSRLGQPQEIKPAITTKSLRARAELRERLG</sequence>
<protein>
    <recommendedName>
        <fullName evidence="3">RRM domain-containing protein</fullName>
    </recommendedName>
</protein>
<gene>
    <name evidence="4" type="ORF">IWQ62_004423</name>
</gene>
<keyword evidence="1" id="KW-0694">RNA-binding</keyword>
<dbReference type="SUPFAM" id="SSF54928">
    <property type="entry name" value="RNA-binding domain, RBD"/>
    <property type="match status" value="1"/>
</dbReference>
<accession>A0A9W8AP36</accession>
<organism evidence="4 5">
    <name type="scientific">Dispira parvispora</name>
    <dbReference type="NCBI Taxonomy" id="1520584"/>
    <lineage>
        <taxon>Eukaryota</taxon>
        <taxon>Fungi</taxon>
        <taxon>Fungi incertae sedis</taxon>
        <taxon>Zoopagomycota</taxon>
        <taxon>Kickxellomycotina</taxon>
        <taxon>Dimargaritomycetes</taxon>
        <taxon>Dimargaritales</taxon>
        <taxon>Dimargaritaceae</taxon>
        <taxon>Dispira</taxon>
    </lineage>
</organism>
<dbReference type="InterPro" id="IPR000504">
    <property type="entry name" value="RRM_dom"/>
</dbReference>
<reference evidence="4" key="1">
    <citation type="submission" date="2022-07" db="EMBL/GenBank/DDBJ databases">
        <title>Phylogenomic reconstructions and comparative analyses of Kickxellomycotina fungi.</title>
        <authorList>
            <person name="Reynolds N.K."/>
            <person name="Stajich J.E."/>
            <person name="Barry K."/>
            <person name="Grigoriev I.V."/>
            <person name="Crous P."/>
            <person name="Smith M.E."/>
        </authorList>
    </citation>
    <scope>NUCLEOTIDE SEQUENCE</scope>
    <source>
        <strain evidence="4">RSA 1196</strain>
    </source>
</reference>
<dbReference type="EMBL" id="JANBPY010001469">
    <property type="protein sequence ID" value="KAJ1959917.1"/>
    <property type="molecule type" value="Genomic_DNA"/>
</dbReference>
<dbReference type="SMART" id="SM00360">
    <property type="entry name" value="RRM"/>
    <property type="match status" value="1"/>
</dbReference>
<feature type="compositionally biased region" description="Basic residues" evidence="2">
    <location>
        <begin position="21"/>
        <end position="32"/>
    </location>
</feature>
<dbReference type="Proteomes" id="UP001150925">
    <property type="component" value="Unassembled WGS sequence"/>
</dbReference>
<evidence type="ECO:0000313" key="4">
    <source>
        <dbReference type="EMBL" id="KAJ1959917.1"/>
    </source>
</evidence>
<dbReference type="Gene3D" id="3.30.70.330">
    <property type="match status" value="1"/>
</dbReference>
<feature type="compositionally biased region" description="Basic and acidic residues" evidence="2">
    <location>
        <begin position="33"/>
        <end position="61"/>
    </location>
</feature>
<proteinExistence type="predicted"/>
<evidence type="ECO:0000259" key="3">
    <source>
        <dbReference type="PROSITE" id="PS50102"/>
    </source>
</evidence>
<dbReference type="PROSITE" id="PS50102">
    <property type="entry name" value="RRM"/>
    <property type="match status" value="1"/>
</dbReference>
<keyword evidence="5" id="KW-1185">Reference proteome</keyword>
<feature type="region of interest" description="Disordered" evidence="2">
    <location>
        <begin position="1"/>
        <end position="81"/>
    </location>
</feature>
<dbReference type="CDD" id="cd00590">
    <property type="entry name" value="RRM_SF"/>
    <property type="match status" value="1"/>
</dbReference>
<dbReference type="InterPro" id="IPR035979">
    <property type="entry name" value="RBD_domain_sf"/>
</dbReference>
<feature type="non-terminal residue" evidence="4">
    <location>
        <position position="209"/>
    </location>
</feature>
<dbReference type="Pfam" id="PF00076">
    <property type="entry name" value="RRM_1"/>
    <property type="match status" value="1"/>
</dbReference>
<dbReference type="GO" id="GO:0003723">
    <property type="term" value="F:RNA binding"/>
    <property type="evidence" value="ECO:0007669"/>
    <property type="project" value="UniProtKB-UniRule"/>
</dbReference>
<feature type="domain" description="RRM" evidence="3">
    <location>
        <begin position="82"/>
        <end position="156"/>
    </location>
</feature>
<dbReference type="OrthoDB" id="5597942at2759"/>
<dbReference type="AlphaFoldDB" id="A0A9W8AP36"/>
<dbReference type="InterPro" id="IPR012677">
    <property type="entry name" value="Nucleotide-bd_a/b_plait_sf"/>
</dbReference>
<comment type="caution">
    <text evidence="4">The sequence shown here is derived from an EMBL/GenBank/DDBJ whole genome shotgun (WGS) entry which is preliminary data.</text>
</comment>
<evidence type="ECO:0000313" key="5">
    <source>
        <dbReference type="Proteomes" id="UP001150925"/>
    </source>
</evidence>
<name>A0A9W8AP36_9FUNG</name>